<evidence type="ECO:0000256" key="1">
    <source>
        <dbReference type="SAM" id="MobiDB-lite"/>
    </source>
</evidence>
<feature type="region of interest" description="Disordered" evidence="1">
    <location>
        <begin position="1"/>
        <end position="37"/>
    </location>
</feature>
<comment type="caution">
    <text evidence="2">The sequence shown here is derived from an EMBL/GenBank/DDBJ whole genome shotgun (WGS) entry which is preliminary data.</text>
</comment>
<dbReference type="Proteomes" id="UP000023435">
    <property type="component" value="Unassembled WGS sequence"/>
</dbReference>
<evidence type="ECO:0000313" key="2">
    <source>
        <dbReference type="EMBL" id="KWS02037.1"/>
    </source>
</evidence>
<proteinExistence type="predicted"/>
<accession>A0A125TZF3</accession>
<organism evidence="2 3">
    <name type="scientific">Lysobacter capsici AZ78</name>
    <dbReference type="NCBI Taxonomy" id="1444315"/>
    <lineage>
        <taxon>Bacteria</taxon>
        <taxon>Pseudomonadati</taxon>
        <taxon>Pseudomonadota</taxon>
        <taxon>Gammaproteobacteria</taxon>
        <taxon>Lysobacterales</taxon>
        <taxon>Lysobacteraceae</taxon>
        <taxon>Lysobacter</taxon>
    </lineage>
</organism>
<protein>
    <submittedName>
        <fullName evidence="2">Uncharacterized protein</fullName>
    </submittedName>
</protein>
<sequence>MRTKTPGFMSDRGERPCSQRIHRKPHAQLRQRSQIIH</sequence>
<evidence type="ECO:0000313" key="3">
    <source>
        <dbReference type="Proteomes" id="UP000023435"/>
    </source>
</evidence>
<gene>
    <name evidence="2" type="ORF">AZ78_5170</name>
</gene>
<feature type="compositionally biased region" description="Basic residues" evidence="1">
    <location>
        <begin position="20"/>
        <end position="29"/>
    </location>
</feature>
<keyword evidence="3" id="KW-1185">Reference proteome</keyword>
<name>A0A125TZF3_9GAMM</name>
<dbReference type="EMBL" id="JAJA02000003">
    <property type="protein sequence ID" value="KWS02037.1"/>
    <property type="molecule type" value="Genomic_DNA"/>
</dbReference>
<dbReference type="AlphaFoldDB" id="A0A125TZF3"/>
<reference evidence="2 3" key="1">
    <citation type="journal article" date="2014" name="Genome Announc.">
        <title>Draft Genome Sequence of Lysobacter capsici AZ78, a Bacterium Antagonistic to Plant-Pathogenic Oomycetes.</title>
        <authorList>
            <person name="Puopolo G."/>
            <person name="Sonego P."/>
            <person name="Engelen K."/>
            <person name="Pertot I."/>
        </authorList>
    </citation>
    <scope>NUCLEOTIDE SEQUENCE [LARGE SCALE GENOMIC DNA]</scope>
    <source>
        <strain evidence="2 3">AZ78</strain>
    </source>
</reference>